<evidence type="ECO:0000256" key="1">
    <source>
        <dbReference type="SAM" id="MobiDB-lite"/>
    </source>
</evidence>
<feature type="region of interest" description="Disordered" evidence="1">
    <location>
        <begin position="1"/>
        <end position="43"/>
    </location>
</feature>
<accession>A0A9Q3GLR3</accession>
<keyword evidence="3" id="KW-1185">Reference proteome</keyword>
<dbReference type="Proteomes" id="UP000765509">
    <property type="component" value="Unassembled WGS sequence"/>
</dbReference>
<dbReference type="EMBL" id="AVOT02003013">
    <property type="protein sequence ID" value="MBW0472223.1"/>
    <property type="molecule type" value="Genomic_DNA"/>
</dbReference>
<organism evidence="2 3">
    <name type="scientific">Austropuccinia psidii MF-1</name>
    <dbReference type="NCBI Taxonomy" id="1389203"/>
    <lineage>
        <taxon>Eukaryota</taxon>
        <taxon>Fungi</taxon>
        <taxon>Dikarya</taxon>
        <taxon>Basidiomycota</taxon>
        <taxon>Pucciniomycotina</taxon>
        <taxon>Pucciniomycetes</taxon>
        <taxon>Pucciniales</taxon>
        <taxon>Sphaerophragmiaceae</taxon>
        <taxon>Austropuccinia</taxon>
    </lineage>
</organism>
<gene>
    <name evidence="2" type="ORF">O181_011938</name>
</gene>
<protein>
    <submittedName>
        <fullName evidence="2">Uncharacterized protein</fullName>
    </submittedName>
</protein>
<evidence type="ECO:0000313" key="2">
    <source>
        <dbReference type="EMBL" id="MBW0472223.1"/>
    </source>
</evidence>
<comment type="caution">
    <text evidence="2">The sequence shown here is derived from an EMBL/GenBank/DDBJ whole genome shotgun (WGS) entry which is preliminary data.</text>
</comment>
<proteinExistence type="predicted"/>
<name>A0A9Q3GLR3_9BASI</name>
<evidence type="ECO:0000313" key="3">
    <source>
        <dbReference type="Proteomes" id="UP000765509"/>
    </source>
</evidence>
<feature type="compositionally biased region" description="Polar residues" evidence="1">
    <location>
        <begin position="1"/>
        <end position="24"/>
    </location>
</feature>
<sequence length="75" mass="8334">MPPLSSASEFENSQQIPQASSITLPQFKHLPTGAPQQEYPNQHNLPNFYVTKYKGAPFQASFNIPPVPQSPPEIK</sequence>
<dbReference type="AlphaFoldDB" id="A0A9Q3GLR3"/>
<reference evidence="2" key="1">
    <citation type="submission" date="2021-03" db="EMBL/GenBank/DDBJ databases">
        <title>Draft genome sequence of rust myrtle Austropuccinia psidii MF-1, a brazilian biotype.</title>
        <authorList>
            <person name="Quecine M.C."/>
            <person name="Pachon D.M.R."/>
            <person name="Bonatelli M.L."/>
            <person name="Correr F.H."/>
            <person name="Franceschini L.M."/>
            <person name="Leite T.F."/>
            <person name="Margarido G.R.A."/>
            <person name="Almeida C.A."/>
            <person name="Ferrarezi J.A."/>
            <person name="Labate C.A."/>
        </authorList>
    </citation>
    <scope>NUCLEOTIDE SEQUENCE</scope>
    <source>
        <strain evidence="2">MF-1</strain>
    </source>
</reference>
<feature type="compositionally biased region" description="Polar residues" evidence="1">
    <location>
        <begin position="34"/>
        <end position="43"/>
    </location>
</feature>